<dbReference type="STRING" id="531814.SAMN04487944_11379"/>
<dbReference type="Pfam" id="PF05595">
    <property type="entry name" value="DUF771"/>
    <property type="match status" value="1"/>
</dbReference>
<reference evidence="1 2" key="1">
    <citation type="submission" date="2016-10" db="EMBL/GenBank/DDBJ databases">
        <authorList>
            <person name="de Groot N.N."/>
        </authorList>
    </citation>
    <scope>NUCLEOTIDE SEQUENCE [LARGE SCALE GENOMIC DNA]</scope>
    <source>
        <strain evidence="1 2">CGMCC 1.7727</strain>
    </source>
</reference>
<dbReference type="Proteomes" id="UP000199687">
    <property type="component" value="Unassembled WGS sequence"/>
</dbReference>
<dbReference type="EMBL" id="FOGL01000013">
    <property type="protein sequence ID" value="SER94382.1"/>
    <property type="molecule type" value="Genomic_DNA"/>
</dbReference>
<dbReference type="OrthoDB" id="2187161at2"/>
<evidence type="ECO:0000313" key="2">
    <source>
        <dbReference type="Proteomes" id="UP000199687"/>
    </source>
</evidence>
<dbReference type="RefSeq" id="WP_089741766.1">
    <property type="nucleotide sequence ID" value="NZ_FOGL01000013.1"/>
</dbReference>
<keyword evidence="2" id="KW-1185">Reference proteome</keyword>
<proteinExistence type="predicted"/>
<name>A0A1H9TAY1_9BACI</name>
<gene>
    <name evidence="1" type="ORF">SAMN04487944_11379</name>
</gene>
<organism evidence="1 2">
    <name type="scientific">Gracilibacillus ureilyticus</name>
    <dbReference type="NCBI Taxonomy" id="531814"/>
    <lineage>
        <taxon>Bacteria</taxon>
        <taxon>Bacillati</taxon>
        <taxon>Bacillota</taxon>
        <taxon>Bacilli</taxon>
        <taxon>Bacillales</taxon>
        <taxon>Bacillaceae</taxon>
        <taxon>Gracilibacillus</taxon>
    </lineage>
</organism>
<accession>A0A1H9TAY1</accession>
<sequence>MQNLQVQLKFQVPEDYVIIKKVELEELKRNELEGKYWTMRDLENRINRKQEGIKENVLYPSEFKEILNVENGGFVYYPKARGQLWSFQATKMAKFLENHFIDIFS</sequence>
<dbReference type="AlphaFoldDB" id="A0A1H9TAY1"/>
<dbReference type="InterPro" id="IPR008489">
    <property type="entry name" value="DUF771"/>
</dbReference>
<evidence type="ECO:0000313" key="1">
    <source>
        <dbReference type="EMBL" id="SER94382.1"/>
    </source>
</evidence>
<protein>
    <submittedName>
        <fullName evidence="1">Prophage pi2 protein 07</fullName>
    </submittedName>
</protein>